<dbReference type="CDD" id="cd06093">
    <property type="entry name" value="PX_domain"/>
    <property type="match status" value="1"/>
</dbReference>
<dbReference type="Proteomes" id="UP000030762">
    <property type="component" value="Unassembled WGS sequence"/>
</dbReference>
<evidence type="ECO:0000259" key="2">
    <source>
        <dbReference type="PROSITE" id="PS50195"/>
    </source>
</evidence>
<sequence length="605" mass="67546">MSTEEAKGLVVAITHVDYTPADRTQYVIRVTDHQIHGVEMTVRRPYHEFRELRAKILAIMKPLAMDSANGRFLAAIEALSFPSKRLFGSRTESVVKTRAEALDKWLTKVLLCTHEYRKAQKRKSTHDSSFNTQGSVLVLDALKEFLTTDIEEINRVPVPMATSDEPKVVPMPKRHSMPMMTQRGGSSSINDENERHTDNLPGYAPTLSPRSQWTKEKSNSASSVATTRHESSSSLASNSSLSSSLPPRSILKSNERPVSSRQTRAKTRFEDAPEPTPTKSSNRPRSSNRSSLSRSRDVNSSFLKDARYASTKPVVLKRVPSGNEAQIVGNAETELQSLGLTRDCALMLLRYLDKFLAKAMIRQPGCYRITPDNWLAIDAERLCLELEEAFFDPSEMTRVLLDDATHEWRIPPKLEGYIQFKWTMDNHKKASEDSDDSDDSEVEIVSFRGKKKSRFSEHEIDEIEAMMSNGNASREQMKQLRRQLHEENWERYSRPGESAARGNALSDDDASDDEDVVTISKALPGSVSVSAAAAAFEDSDSDSDSGPQRLKTATATATLVRTKILKASSSARARSSPADCKGSCERRVDVCGVWLVSEDALIYVY</sequence>
<dbReference type="PROSITE" id="PS50195">
    <property type="entry name" value="PX"/>
    <property type="match status" value="1"/>
</dbReference>
<name>T0S9F8_SAPDV</name>
<feature type="compositionally biased region" description="Low complexity" evidence="1">
    <location>
        <begin position="280"/>
        <end position="298"/>
    </location>
</feature>
<dbReference type="AlphaFoldDB" id="T0S9F8"/>
<dbReference type="GO" id="GO:0035091">
    <property type="term" value="F:phosphatidylinositol binding"/>
    <property type="evidence" value="ECO:0007669"/>
    <property type="project" value="InterPro"/>
</dbReference>
<dbReference type="Gene3D" id="3.30.1520.10">
    <property type="entry name" value="Phox-like domain"/>
    <property type="match status" value="1"/>
</dbReference>
<feature type="region of interest" description="Disordered" evidence="1">
    <location>
        <begin position="488"/>
        <end position="515"/>
    </location>
</feature>
<feature type="region of interest" description="Disordered" evidence="1">
    <location>
        <begin position="162"/>
        <end position="298"/>
    </location>
</feature>
<dbReference type="GeneID" id="19944278"/>
<reference evidence="3 4" key="1">
    <citation type="submission" date="2012-04" db="EMBL/GenBank/DDBJ databases">
        <title>The Genome Sequence of Saprolegnia declina VS20.</title>
        <authorList>
            <consortium name="The Broad Institute Genome Sequencing Platform"/>
            <person name="Russ C."/>
            <person name="Nusbaum C."/>
            <person name="Tyler B."/>
            <person name="van West P."/>
            <person name="Dieguez-Uribeondo J."/>
            <person name="de Bruijn I."/>
            <person name="Tripathy S."/>
            <person name="Jiang R."/>
            <person name="Young S.K."/>
            <person name="Zeng Q."/>
            <person name="Gargeya S."/>
            <person name="Fitzgerald M."/>
            <person name="Haas B."/>
            <person name="Abouelleil A."/>
            <person name="Alvarado L."/>
            <person name="Arachchi H.M."/>
            <person name="Berlin A."/>
            <person name="Chapman S.B."/>
            <person name="Goldberg J."/>
            <person name="Griggs A."/>
            <person name="Gujja S."/>
            <person name="Hansen M."/>
            <person name="Howarth C."/>
            <person name="Imamovic A."/>
            <person name="Larimer J."/>
            <person name="McCowen C."/>
            <person name="Montmayeur A."/>
            <person name="Murphy C."/>
            <person name="Neiman D."/>
            <person name="Pearson M."/>
            <person name="Priest M."/>
            <person name="Roberts A."/>
            <person name="Saif S."/>
            <person name="Shea T."/>
            <person name="Sisk P."/>
            <person name="Sykes S."/>
            <person name="Wortman J."/>
            <person name="Nusbaum C."/>
            <person name="Birren B."/>
        </authorList>
    </citation>
    <scope>NUCLEOTIDE SEQUENCE [LARGE SCALE GENOMIC DNA]</scope>
    <source>
        <strain evidence="3 4">VS20</strain>
    </source>
</reference>
<gene>
    <name evidence="3" type="ORF">SDRG_03551</name>
</gene>
<feature type="compositionally biased region" description="Low complexity" evidence="1">
    <location>
        <begin position="232"/>
        <end position="252"/>
    </location>
</feature>
<proteinExistence type="predicted"/>
<dbReference type="InterPro" id="IPR001683">
    <property type="entry name" value="PX_dom"/>
</dbReference>
<dbReference type="InParanoid" id="T0S9F8"/>
<dbReference type="eggNOG" id="ENOG502QWE9">
    <property type="taxonomic scope" value="Eukaryota"/>
</dbReference>
<feature type="domain" description="PX" evidence="2">
    <location>
        <begin position="4"/>
        <end position="153"/>
    </location>
</feature>
<protein>
    <recommendedName>
        <fullName evidence="2">PX domain-containing protein</fullName>
    </recommendedName>
</protein>
<organism evidence="3 4">
    <name type="scientific">Saprolegnia diclina (strain VS20)</name>
    <dbReference type="NCBI Taxonomy" id="1156394"/>
    <lineage>
        <taxon>Eukaryota</taxon>
        <taxon>Sar</taxon>
        <taxon>Stramenopiles</taxon>
        <taxon>Oomycota</taxon>
        <taxon>Saprolegniomycetes</taxon>
        <taxon>Saprolegniales</taxon>
        <taxon>Saprolegniaceae</taxon>
        <taxon>Saprolegnia</taxon>
    </lineage>
</organism>
<dbReference type="OrthoDB" id="74193at2759"/>
<evidence type="ECO:0000313" key="4">
    <source>
        <dbReference type="Proteomes" id="UP000030762"/>
    </source>
</evidence>
<dbReference type="SUPFAM" id="SSF64268">
    <property type="entry name" value="PX domain"/>
    <property type="match status" value="1"/>
</dbReference>
<evidence type="ECO:0000256" key="1">
    <source>
        <dbReference type="SAM" id="MobiDB-lite"/>
    </source>
</evidence>
<dbReference type="OMA" id="HTYRKAQ"/>
<evidence type="ECO:0000313" key="3">
    <source>
        <dbReference type="EMBL" id="EQC39347.1"/>
    </source>
</evidence>
<dbReference type="InterPro" id="IPR036871">
    <property type="entry name" value="PX_dom_sf"/>
</dbReference>
<dbReference type="Pfam" id="PF00787">
    <property type="entry name" value="PX"/>
    <property type="match status" value="1"/>
</dbReference>
<dbReference type="RefSeq" id="XP_008607408.1">
    <property type="nucleotide sequence ID" value="XM_008609186.1"/>
</dbReference>
<feature type="compositionally biased region" description="Acidic residues" evidence="1">
    <location>
        <begin position="506"/>
        <end position="515"/>
    </location>
</feature>
<keyword evidence="4" id="KW-1185">Reference proteome</keyword>
<accession>T0S9F8</accession>
<dbReference type="STRING" id="1156394.T0S9F8"/>
<dbReference type="VEuPathDB" id="FungiDB:SDRG_03551"/>
<dbReference type="EMBL" id="JH767139">
    <property type="protein sequence ID" value="EQC39347.1"/>
    <property type="molecule type" value="Genomic_DNA"/>
</dbReference>